<evidence type="ECO:0000313" key="1">
    <source>
        <dbReference type="EMBL" id="AOW00963.1"/>
    </source>
</evidence>
<evidence type="ECO:0000313" key="2">
    <source>
        <dbReference type="Proteomes" id="UP000182444"/>
    </source>
</evidence>
<reference evidence="1 2" key="1">
    <citation type="journal article" date="2016" name="PLoS ONE">
        <title>Sequence Assembly of Yarrowia lipolytica Strain W29/CLIB89 Shows Transposable Element Diversity.</title>
        <authorList>
            <person name="Magnan C."/>
            <person name="Yu J."/>
            <person name="Chang I."/>
            <person name="Jahn E."/>
            <person name="Kanomata Y."/>
            <person name="Wu J."/>
            <person name="Zeller M."/>
            <person name="Oakes M."/>
            <person name="Baldi P."/>
            <person name="Sandmeyer S."/>
        </authorList>
    </citation>
    <scope>NUCLEOTIDE SEQUENCE [LARGE SCALE GENOMIC DNA]</scope>
    <source>
        <strain evidence="2">CLIB89(W29)</strain>
    </source>
</reference>
<dbReference type="AlphaFoldDB" id="A0A1D8N5Q6"/>
<dbReference type="VEuPathDB" id="FungiDB:YALI1_A22137g"/>
<gene>
    <name evidence="1" type="ORF">YALI1_A22137g</name>
</gene>
<name>A0A1D8N5Q6_YARLL</name>
<accession>A0A1D8N5Q6</accession>
<dbReference type="EMBL" id="CP017553">
    <property type="protein sequence ID" value="AOW00963.1"/>
    <property type="molecule type" value="Genomic_DNA"/>
</dbReference>
<dbReference type="RefSeq" id="XP_500321.2">
    <property type="nucleotide sequence ID" value="XM_500321.2"/>
</dbReference>
<sequence>MDALYTAFNSGKLEPFVQSVYRDGTIDLYANSEAICLFSGRENEPYLDSFLGGICLRYSCNRLINEGPWEDRLEAAKQMVQILTRHYKTPIIDSSVLLSMHSVFDTMVSLGEECCVSSGSIDFVRFGRVFHGITLVYIFISELNQALISIPDFLIQRWGALNLRANALGISVQPKTMTKVLDESRGLVLGMPVSNGDSATAHYLLSRFGKISQILTGLQQSPKISLGEILSFCASEPDLQFLSLMLVRQDYYEELVELLENPDEEIVGMTTILMVRVGLTIRFIDPEEELPSHPCVPRYSTGSLTQQMEFVFQILDRPDLLSAKMNSSNPHHTWMGALSAVVTEWIAADKPEEVYGANKKFYELDPPVSLIFALCRLLYLVCEMNGAGNKDLVIGNILSYVSPPSPLLPSKVEPIKLEDRYLPFQLGEFEGTTMATRERNHVILSLIGVIRLQIEYTYSFIREEIDKDLIRVLFSGLLAAYSNCVIHEETSSIELIMSTFNGCIQVFPSGGLILVELLAELSQQSLRFVGVFATVFSRFYDKKYFYGCEFYFNDFLRRWGDTPSFDITQLRSKFTSSLEDRATVSGST</sequence>
<proteinExistence type="predicted"/>
<protein>
    <submittedName>
        <fullName evidence="1">Uncharacterized protein</fullName>
    </submittedName>
</protein>
<organism evidence="1 2">
    <name type="scientific">Yarrowia lipolytica</name>
    <name type="common">Candida lipolytica</name>
    <dbReference type="NCBI Taxonomy" id="4952"/>
    <lineage>
        <taxon>Eukaryota</taxon>
        <taxon>Fungi</taxon>
        <taxon>Dikarya</taxon>
        <taxon>Ascomycota</taxon>
        <taxon>Saccharomycotina</taxon>
        <taxon>Dipodascomycetes</taxon>
        <taxon>Dipodascales</taxon>
        <taxon>Dipodascales incertae sedis</taxon>
        <taxon>Yarrowia</taxon>
    </lineage>
</organism>
<dbReference type="GeneID" id="2906383"/>
<dbReference type="KEGG" id="yli:2906383"/>
<dbReference type="Proteomes" id="UP000182444">
    <property type="component" value="Chromosome 1A"/>
</dbReference>
<dbReference type="VEuPathDB" id="FungiDB:YALI0_A21175g"/>